<dbReference type="InterPro" id="IPR013210">
    <property type="entry name" value="LRR_N_plant-typ"/>
</dbReference>
<keyword evidence="7" id="KW-0067">ATP-binding</keyword>
<keyword evidence="12" id="KW-1185">Reference proteome</keyword>
<dbReference type="InterPro" id="IPR032675">
    <property type="entry name" value="LRR_dom_sf"/>
</dbReference>
<gene>
    <name evidence="11" type="ORF">CSSPJE1EN2_LOCUS10115</name>
</gene>
<feature type="chain" id="PRO_5045159794" description="Protein kinase domain-containing protein" evidence="9">
    <location>
        <begin position="35"/>
        <end position="520"/>
    </location>
</feature>
<comment type="subcellular location">
    <subcellularLocation>
        <location evidence="1">Membrane</location>
    </subcellularLocation>
</comment>
<feature type="binding site" evidence="7">
    <location>
        <position position="229"/>
    </location>
    <ligand>
        <name>ATP</name>
        <dbReference type="ChEBI" id="CHEBI:30616"/>
    </ligand>
</feature>
<dbReference type="SUPFAM" id="SSF56112">
    <property type="entry name" value="Protein kinase-like (PK-like)"/>
    <property type="match status" value="1"/>
</dbReference>
<feature type="compositionally biased region" description="Polar residues" evidence="8">
    <location>
        <begin position="502"/>
        <end position="520"/>
    </location>
</feature>
<feature type="signal peptide" evidence="9">
    <location>
        <begin position="1"/>
        <end position="34"/>
    </location>
</feature>
<evidence type="ECO:0000256" key="2">
    <source>
        <dbReference type="ARBA" id="ARBA00022614"/>
    </source>
</evidence>
<reference evidence="11" key="1">
    <citation type="submission" date="2024-03" db="EMBL/GenBank/DDBJ databases">
        <authorList>
            <consortium name="ELIXIR-Norway"/>
            <consortium name="Elixir Norway"/>
        </authorList>
    </citation>
    <scope>NUCLEOTIDE SEQUENCE</scope>
</reference>
<feature type="region of interest" description="Disordered" evidence="8">
    <location>
        <begin position="480"/>
        <end position="520"/>
    </location>
</feature>
<evidence type="ECO:0000259" key="10">
    <source>
        <dbReference type="PROSITE" id="PS50011"/>
    </source>
</evidence>
<sequence length="520" mass="56780">MAKLLRVFENCNQIFVVTLVLLLGSWCLLSGASSSSSFCPGGDCGKAAIRDDGESLLEFKAAITSDPTEALRYWKRQGKRQVLNACRWPGVTCKHRRKLTLSLSLSHNQLSGPIPEQLGDLVLVQNLDFSFNSLSGSIPESIGNCSSLLSLIISHNRLEGSIPPQLGNLTKLTQLDLSDNLLSDELQLRLSAEEILLATGGFGEANIIGRGLTSTIYRGVYNDVDVAVKRLTIFPMDVAVEPDTKLETLASVRHNSLVRVVGYCSSPEIKALVLEYMPNGSLEKLLHPSPGAELVQTFNWNARLNVAIGVAQGLAYLHHERAATTPLVHGNVKPSNILFDAKWRARISDFGMSTILAPDAGASGGASGYIPPEAMASGATAATVKWDVYSYGIVLLEMLSGRRPDDRVKVTPNLPAWIRKTVSESKSLQQVLDPLLLPDLPSHQQRIAMVMGLALMCTRDIPDERPTMKDVLKKLMEIKNRFQNKSQRSSRDSRQSSKQRTLPHTPSLSHWSGTAPATNV</sequence>
<dbReference type="InterPro" id="IPR011009">
    <property type="entry name" value="Kinase-like_dom_sf"/>
</dbReference>
<dbReference type="PROSITE" id="PS50011">
    <property type="entry name" value="PROTEIN_KINASE_DOM"/>
    <property type="match status" value="1"/>
</dbReference>
<keyword evidence="7" id="KW-0547">Nucleotide-binding</keyword>
<dbReference type="InterPro" id="IPR001611">
    <property type="entry name" value="Leu-rich_rpt"/>
</dbReference>
<keyword evidence="3" id="KW-0812">Transmembrane</keyword>
<organism evidence="11 12">
    <name type="scientific">Sphagnum jensenii</name>
    <dbReference type="NCBI Taxonomy" id="128206"/>
    <lineage>
        <taxon>Eukaryota</taxon>
        <taxon>Viridiplantae</taxon>
        <taxon>Streptophyta</taxon>
        <taxon>Embryophyta</taxon>
        <taxon>Bryophyta</taxon>
        <taxon>Sphagnophytina</taxon>
        <taxon>Sphagnopsida</taxon>
        <taxon>Sphagnales</taxon>
        <taxon>Sphagnaceae</taxon>
        <taxon>Sphagnum</taxon>
    </lineage>
</organism>
<protein>
    <recommendedName>
        <fullName evidence="10">Protein kinase domain-containing protein</fullName>
    </recommendedName>
</protein>
<keyword evidence="2" id="KW-0433">Leucine-rich repeat</keyword>
<dbReference type="Pfam" id="PF00560">
    <property type="entry name" value="LRR_1"/>
    <property type="match status" value="3"/>
</dbReference>
<evidence type="ECO:0000256" key="3">
    <source>
        <dbReference type="ARBA" id="ARBA00022692"/>
    </source>
</evidence>
<keyword evidence="9" id="KW-0732">Signal</keyword>
<evidence type="ECO:0000256" key="7">
    <source>
        <dbReference type="PROSITE-ProRule" id="PRU10141"/>
    </source>
</evidence>
<dbReference type="Pfam" id="PF07714">
    <property type="entry name" value="PK_Tyr_Ser-Thr"/>
    <property type="match status" value="1"/>
</dbReference>
<dbReference type="InterPro" id="IPR000719">
    <property type="entry name" value="Prot_kinase_dom"/>
</dbReference>
<keyword evidence="4" id="KW-0677">Repeat</keyword>
<keyword evidence="6" id="KW-0472">Membrane</keyword>
<evidence type="ECO:0000256" key="9">
    <source>
        <dbReference type="SAM" id="SignalP"/>
    </source>
</evidence>
<evidence type="ECO:0000256" key="4">
    <source>
        <dbReference type="ARBA" id="ARBA00022737"/>
    </source>
</evidence>
<dbReference type="PROSITE" id="PS00107">
    <property type="entry name" value="PROTEIN_KINASE_ATP"/>
    <property type="match status" value="1"/>
</dbReference>
<dbReference type="Pfam" id="PF08263">
    <property type="entry name" value="LRRNT_2"/>
    <property type="match status" value="1"/>
</dbReference>
<evidence type="ECO:0000313" key="11">
    <source>
        <dbReference type="EMBL" id="CAK9867120.1"/>
    </source>
</evidence>
<evidence type="ECO:0000256" key="6">
    <source>
        <dbReference type="ARBA" id="ARBA00023136"/>
    </source>
</evidence>
<evidence type="ECO:0000313" key="12">
    <source>
        <dbReference type="Proteomes" id="UP001497522"/>
    </source>
</evidence>
<dbReference type="Proteomes" id="UP001497522">
    <property type="component" value="Chromosome 17"/>
</dbReference>
<dbReference type="InterPro" id="IPR001245">
    <property type="entry name" value="Ser-Thr/Tyr_kinase_cat_dom"/>
</dbReference>
<dbReference type="InterPro" id="IPR017441">
    <property type="entry name" value="Protein_kinase_ATP_BS"/>
</dbReference>
<accession>A0ABP1AXW3</accession>
<feature type="domain" description="Protein kinase" evidence="10">
    <location>
        <begin position="202"/>
        <end position="482"/>
    </location>
</feature>
<dbReference type="Gene3D" id="3.80.10.10">
    <property type="entry name" value="Ribonuclease Inhibitor"/>
    <property type="match status" value="1"/>
</dbReference>
<dbReference type="PANTHER" id="PTHR48007:SF76">
    <property type="entry name" value="OS03G0145102 PROTEIN"/>
    <property type="match status" value="1"/>
</dbReference>
<name>A0ABP1AXW3_9BRYO</name>
<evidence type="ECO:0000256" key="8">
    <source>
        <dbReference type="SAM" id="MobiDB-lite"/>
    </source>
</evidence>
<dbReference type="Gene3D" id="1.10.510.10">
    <property type="entry name" value="Transferase(Phosphotransferase) domain 1"/>
    <property type="match status" value="1"/>
</dbReference>
<evidence type="ECO:0000256" key="1">
    <source>
        <dbReference type="ARBA" id="ARBA00004370"/>
    </source>
</evidence>
<dbReference type="EMBL" id="OZ023718">
    <property type="protein sequence ID" value="CAK9867120.1"/>
    <property type="molecule type" value="Genomic_DNA"/>
</dbReference>
<dbReference type="InterPro" id="IPR046959">
    <property type="entry name" value="PRK1-6/SRF4-like"/>
</dbReference>
<dbReference type="SUPFAM" id="SSF52058">
    <property type="entry name" value="L domain-like"/>
    <property type="match status" value="1"/>
</dbReference>
<dbReference type="Gene3D" id="3.30.200.20">
    <property type="entry name" value="Phosphorylase Kinase, domain 1"/>
    <property type="match status" value="1"/>
</dbReference>
<dbReference type="PANTHER" id="PTHR48007">
    <property type="entry name" value="LEUCINE-RICH REPEAT RECEPTOR-LIKE PROTEIN KINASE PXC1"/>
    <property type="match status" value="1"/>
</dbReference>
<proteinExistence type="predicted"/>
<keyword evidence="5" id="KW-1133">Transmembrane helix</keyword>
<evidence type="ECO:0000256" key="5">
    <source>
        <dbReference type="ARBA" id="ARBA00022989"/>
    </source>
</evidence>